<dbReference type="Pfam" id="PF04290">
    <property type="entry name" value="DctQ"/>
    <property type="match status" value="1"/>
</dbReference>
<feature type="transmembrane region" description="Helical" evidence="9">
    <location>
        <begin position="81"/>
        <end position="103"/>
    </location>
</feature>
<evidence type="ECO:0000256" key="5">
    <source>
        <dbReference type="ARBA" id="ARBA00022692"/>
    </source>
</evidence>
<evidence type="ECO:0000256" key="3">
    <source>
        <dbReference type="ARBA" id="ARBA00022475"/>
    </source>
</evidence>
<protein>
    <submittedName>
        <fullName evidence="11">TRAP transporter small permease</fullName>
    </submittedName>
</protein>
<keyword evidence="2" id="KW-0813">Transport</keyword>
<keyword evidence="5 9" id="KW-0812">Transmembrane</keyword>
<gene>
    <name evidence="11" type="ORF">M3202_01375</name>
</gene>
<feature type="transmembrane region" description="Helical" evidence="9">
    <location>
        <begin position="43"/>
        <end position="60"/>
    </location>
</feature>
<organism evidence="11 12">
    <name type="scientific">Halalkalibacter oceani</name>
    <dbReference type="NCBI Taxonomy" id="1653776"/>
    <lineage>
        <taxon>Bacteria</taxon>
        <taxon>Bacillati</taxon>
        <taxon>Bacillota</taxon>
        <taxon>Bacilli</taxon>
        <taxon>Bacillales</taxon>
        <taxon>Bacillaceae</taxon>
        <taxon>Halalkalibacter</taxon>
    </lineage>
</organism>
<dbReference type="PANTHER" id="PTHR35011">
    <property type="entry name" value="2,3-DIKETO-L-GULONATE TRAP TRANSPORTER SMALL PERMEASE PROTEIN YIAM"/>
    <property type="match status" value="1"/>
</dbReference>
<dbReference type="RefSeq" id="WP_251221578.1">
    <property type="nucleotide sequence ID" value="NZ_JAMBOL010000001.1"/>
</dbReference>
<evidence type="ECO:0000256" key="1">
    <source>
        <dbReference type="ARBA" id="ARBA00004429"/>
    </source>
</evidence>
<evidence type="ECO:0000256" key="8">
    <source>
        <dbReference type="ARBA" id="ARBA00038436"/>
    </source>
</evidence>
<evidence type="ECO:0000256" key="2">
    <source>
        <dbReference type="ARBA" id="ARBA00022448"/>
    </source>
</evidence>
<accession>A0A9X2DME9</accession>
<comment type="subcellular location">
    <subcellularLocation>
        <location evidence="1">Cell inner membrane</location>
        <topology evidence="1">Multi-pass membrane protein</topology>
    </subcellularLocation>
</comment>
<dbReference type="EMBL" id="JAMBOL010000001">
    <property type="protein sequence ID" value="MCM3712720.1"/>
    <property type="molecule type" value="Genomic_DNA"/>
</dbReference>
<keyword evidence="4" id="KW-0997">Cell inner membrane</keyword>
<feature type="domain" description="Tripartite ATP-independent periplasmic transporters DctQ component" evidence="10">
    <location>
        <begin position="20"/>
        <end position="150"/>
    </location>
</feature>
<feature type="transmembrane region" description="Helical" evidence="9">
    <location>
        <begin position="12"/>
        <end position="31"/>
    </location>
</feature>
<dbReference type="InterPro" id="IPR055348">
    <property type="entry name" value="DctQ"/>
</dbReference>
<keyword evidence="3" id="KW-1003">Cell membrane</keyword>
<dbReference type="GO" id="GO:0005886">
    <property type="term" value="C:plasma membrane"/>
    <property type="evidence" value="ECO:0007669"/>
    <property type="project" value="UniProtKB-SubCell"/>
</dbReference>
<keyword evidence="6 9" id="KW-1133">Transmembrane helix</keyword>
<reference evidence="11" key="1">
    <citation type="submission" date="2022-05" db="EMBL/GenBank/DDBJ databases">
        <title>Comparative Genomics of Spacecraft Associated Microbes.</title>
        <authorList>
            <person name="Tran M.T."/>
            <person name="Wright A."/>
            <person name="Seuylemezian A."/>
            <person name="Eisen J."/>
            <person name="Coil D."/>
        </authorList>
    </citation>
    <scope>NUCLEOTIDE SEQUENCE</scope>
    <source>
        <strain evidence="11">214.1.1</strain>
    </source>
</reference>
<feature type="transmembrane region" description="Helical" evidence="9">
    <location>
        <begin position="123"/>
        <end position="143"/>
    </location>
</feature>
<proteinExistence type="inferred from homology"/>
<evidence type="ECO:0000313" key="11">
    <source>
        <dbReference type="EMBL" id="MCM3712720.1"/>
    </source>
</evidence>
<dbReference type="Proteomes" id="UP001139179">
    <property type="component" value="Unassembled WGS sequence"/>
</dbReference>
<evidence type="ECO:0000259" key="10">
    <source>
        <dbReference type="Pfam" id="PF04290"/>
    </source>
</evidence>
<dbReference type="GO" id="GO:0022857">
    <property type="term" value="F:transmembrane transporter activity"/>
    <property type="evidence" value="ECO:0007669"/>
    <property type="project" value="TreeGrafter"/>
</dbReference>
<evidence type="ECO:0000256" key="7">
    <source>
        <dbReference type="ARBA" id="ARBA00023136"/>
    </source>
</evidence>
<keyword evidence="7 9" id="KW-0472">Membrane</keyword>
<comment type="similarity">
    <text evidence="8">Belongs to the TRAP transporter small permease family.</text>
</comment>
<sequence>MKWINRIEEAFVGICLLAVTIVLFVNIVLRFGFSANTNWAEEVIRYGMIWITFIGAAVCFRRGLHVGIDFFLDYLSKKWGAIIALVVNLLSIVFMAFIFYYSIELVKFSIDSGQITPSLQIKMFYIYLAIPIGALLSLIHLVVHTFKLFKDLQSNTIEEKQP</sequence>
<dbReference type="InterPro" id="IPR007387">
    <property type="entry name" value="TRAP_DctQ"/>
</dbReference>
<dbReference type="PANTHER" id="PTHR35011:SF2">
    <property type="entry name" value="2,3-DIKETO-L-GULONATE TRAP TRANSPORTER SMALL PERMEASE PROTEIN YIAM"/>
    <property type="match status" value="1"/>
</dbReference>
<keyword evidence="12" id="KW-1185">Reference proteome</keyword>
<dbReference type="AlphaFoldDB" id="A0A9X2DME9"/>
<comment type="caution">
    <text evidence="11">The sequence shown here is derived from an EMBL/GenBank/DDBJ whole genome shotgun (WGS) entry which is preliminary data.</text>
</comment>
<name>A0A9X2DME9_9BACI</name>
<evidence type="ECO:0000256" key="4">
    <source>
        <dbReference type="ARBA" id="ARBA00022519"/>
    </source>
</evidence>
<evidence type="ECO:0000256" key="9">
    <source>
        <dbReference type="SAM" id="Phobius"/>
    </source>
</evidence>
<dbReference type="GO" id="GO:0015740">
    <property type="term" value="P:C4-dicarboxylate transport"/>
    <property type="evidence" value="ECO:0007669"/>
    <property type="project" value="TreeGrafter"/>
</dbReference>
<evidence type="ECO:0000256" key="6">
    <source>
        <dbReference type="ARBA" id="ARBA00022989"/>
    </source>
</evidence>
<evidence type="ECO:0000313" key="12">
    <source>
        <dbReference type="Proteomes" id="UP001139179"/>
    </source>
</evidence>